<dbReference type="CDD" id="cd07750">
    <property type="entry name" value="PolyPPase_VTC_like"/>
    <property type="match status" value="1"/>
</dbReference>
<protein>
    <submittedName>
        <fullName evidence="2">Polyphosphate polymerase domain-containing protein</fullName>
    </submittedName>
</protein>
<organism evidence="2 3">
    <name type="scientific">Aerococcus urinaeequi</name>
    <dbReference type="NCBI Taxonomy" id="51665"/>
    <lineage>
        <taxon>Bacteria</taxon>
        <taxon>Bacillati</taxon>
        <taxon>Bacillota</taxon>
        <taxon>Bacilli</taxon>
        <taxon>Lactobacillales</taxon>
        <taxon>Aerococcaceae</taxon>
        <taxon>Aerococcus</taxon>
    </lineage>
</organism>
<evidence type="ECO:0000313" key="2">
    <source>
        <dbReference type="EMBL" id="QOQ79856.1"/>
    </source>
</evidence>
<dbReference type="InterPro" id="IPR042267">
    <property type="entry name" value="VTC_sf"/>
</dbReference>
<dbReference type="EMBL" id="CP063065">
    <property type="protein sequence ID" value="QOQ79856.1"/>
    <property type="molecule type" value="Genomic_DNA"/>
</dbReference>
<reference evidence="2 3" key="1">
    <citation type="submission" date="2020-10" db="EMBL/GenBank/DDBJ databases">
        <title>Plasmid carrying two tetracycline resistance determinant.</title>
        <authorList>
            <person name="Yang Q."/>
        </authorList>
    </citation>
    <scope>NUCLEOTIDE SEQUENCE [LARGE SCALE GENOMIC DNA]</scope>
    <source>
        <strain evidence="2 3">T43</strain>
    </source>
</reference>
<dbReference type="Gene3D" id="3.20.100.30">
    <property type="entry name" value="VTC, catalytic tunnel domain"/>
    <property type="match status" value="1"/>
</dbReference>
<proteinExistence type="predicted"/>
<evidence type="ECO:0000313" key="3">
    <source>
        <dbReference type="Proteomes" id="UP000595091"/>
    </source>
</evidence>
<dbReference type="RefSeq" id="WP_197558992.1">
    <property type="nucleotide sequence ID" value="NZ_CP063065.1"/>
</dbReference>
<feature type="domain" description="VTC" evidence="1">
    <location>
        <begin position="8"/>
        <end position="233"/>
    </location>
</feature>
<dbReference type="InterPro" id="IPR018966">
    <property type="entry name" value="VTC_domain"/>
</dbReference>
<dbReference type="AlphaFoldDB" id="A0A7M1KU32"/>
<name>A0A7M1KU32_9LACT</name>
<gene>
    <name evidence="2" type="ORF">IMX20_04055</name>
</gene>
<dbReference type="Proteomes" id="UP000595091">
    <property type="component" value="Chromosome"/>
</dbReference>
<dbReference type="Pfam" id="PF09359">
    <property type="entry name" value="VTC"/>
    <property type="match status" value="1"/>
</dbReference>
<accession>A0A7M1KU32</accession>
<dbReference type="GO" id="GO:0006799">
    <property type="term" value="P:polyphosphate biosynthetic process"/>
    <property type="evidence" value="ECO:0007669"/>
    <property type="project" value="UniProtKB-ARBA"/>
</dbReference>
<evidence type="ECO:0000259" key="1">
    <source>
        <dbReference type="Pfam" id="PF09359"/>
    </source>
</evidence>
<sequence length="246" mass="29377">MKLKNVFQRKETKYVLSQEDFHKFFHDLQKEMSVDEYGQHTILSLYFDTDDFRLIKRSIDKPVYKEKFRIRAYGVPGEDSLIFLEIKKKVNGIVYKRRIPMSYDEYLRWLECGEFPDEAGENNLPISKQIESEITWLFKKNRTLAPKVLIAYDRVSLFDHEDGEFRVTFDQNIRYQNDQLGIIENDKGDLVAPELGVLMEVKALGAYPLWFVSLLDKYQIRKSSFSKYAETYERHLYREEELLHVN</sequence>